<proteinExistence type="predicted"/>
<dbReference type="InterPro" id="IPR002504">
    <property type="entry name" value="NADK"/>
</dbReference>
<dbReference type="GO" id="GO:0016301">
    <property type="term" value="F:kinase activity"/>
    <property type="evidence" value="ECO:0007669"/>
    <property type="project" value="UniProtKB-KW"/>
</dbReference>
<dbReference type="Proteomes" id="UP001500804">
    <property type="component" value="Unassembled WGS sequence"/>
</dbReference>
<dbReference type="Pfam" id="PF01513">
    <property type="entry name" value="NAD_kinase"/>
    <property type="match status" value="1"/>
</dbReference>
<reference evidence="3" key="1">
    <citation type="journal article" date="2019" name="Int. J. Syst. Evol. Microbiol.">
        <title>The Global Catalogue of Microorganisms (GCM) 10K type strain sequencing project: providing services to taxonomists for standard genome sequencing and annotation.</title>
        <authorList>
            <consortium name="The Broad Institute Genomics Platform"/>
            <consortium name="The Broad Institute Genome Sequencing Center for Infectious Disease"/>
            <person name="Wu L."/>
            <person name="Ma J."/>
        </authorList>
    </citation>
    <scope>NUCLEOTIDE SEQUENCE [LARGE SCALE GENOMIC DNA]</scope>
    <source>
        <strain evidence="3">JCM 18302</strain>
    </source>
</reference>
<accession>A0ABP9P3F0</accession>
<sequence length="396" mass="40314">MQLLPRRAGRSEVGHAGRRGLAVSSEARVQQGGSNGRVALPSGTTGLPVVPGSTVGIVANPMSGRDIRRLVAQASVFPNAEKTNMALRLVSATGATGVARVLMSTDGMGVAAGVLRARDKRRADAARWPELEFVELDAISGTAEDTRALVRRMVAAGASVIVLLGGDGTVRAAAAASGDAALLPLSTGTNNAFPEMWEATVAGTAAGLVATGRVPLAEASYRAKALHVVAGASHELALVDVCVSTVTHVGSRALWQPATLRELFCAFAEPHAIGLSSIAGLLHPAARTDPHGVVVRLAGAEAAPHTVLAPIAPGVVAPIGVHHAGPLAAGQPHPVGLARGTVAVDGEREIEFGPSTPVTVTLAPDGPRVLDVRTVLAAAAQRRLLDPDAITQEVRS</sequence>
<dbReference type="Gene3D" id="3.40.50.10330">
    <property type="entry name" value="Probable inorganic polyphosphate/atp-NAD kinase, domain 1"/>
    <property type="match status" value="1"/>
</dbReference>
<keyword evidence="2" id="KW-0418">Kinase</keyword>
<gene>
    <name evidence="2" type="ORF">GCM10023320_76850</name>
</gene>
<comment type="caution">
    <text evidence="2">The sequence shown here is derived from an EMBL/GenBank/DDBJ whole genome shotgun (WGS) entry which is preliminary data.</text>
</comment>
<dbReference type="InterPro" id="IPR017438">
    <property type="entry name" value="ATP-NAD_kinase_N"/>
</dbReference>
<dbReference type="PANTHER" id="PTHR40697:SF3">
    <property type="entry name" value="ACETOIN CATABOLISM PROTEIN X"/>
    <property type="match status" value="1"/>
</dbReference>
<dbReference type="InterPro" id="IPR016064">
    <property type="entry name" value="NAD/diacylglycerol_kinase_sf"/>
</dbReference>
<evidence type="ECO:0000313" key="2">
    <source>
        <dbReference type="EMBL" id="GAA5139974.1"/>
    </source>
</evidence>
<protein>
    <submittedName>
        <fullName evidence="2">NAD(+)/NADH kinase</fullName>
    </submittedName>
</protein>
<dbReference type="PIRSF" id="PIRSF018567">
    <property type="entry name" value="AcoX"/>
    <property type="match status" value="1"/>
</dbReference>
<keyword evidence="3" id="KW-1185">Reference proteome</keyword>
<evidence type="ECO:0000256" key="1">
    <source>
        <dbReference type="SAM" id="MobiDB-lite"/>
    </source>
</evidence>
<name>A0ABP9P3F0_9PSEU</name>
<dbReference type="SUPFAM" id="SSF111331">
    <property type="entry name" value="NAD kinase/diacylglycerol kinase-like"/>
    <property type="match status" value="1"/>
</dbReference>
<keyword evidence="2" id="KW-0808">Transferase</keyword>
<dbReference type="PANTHER" id="PTHR40697">
    <property type="entry name" value="ACETOIN CATABOLISM PROTEIN X"/>
    <property type="match status" value="1"/>
</dbReference>
<evidence type="ECO:0000313" key="3">
    <source>
        <dbReference type="Proteomes" id="UP001500804"/>
    </source>
</evidence>
<dbReference type="EMBL" id="BAABJO010000046">
    <property type="protein sequence ID" value="GAA5139974.1"/>
    <property type="molecule type" value="Genomic_DNA"/>
</dbReference>
<feature type="region of interest" description="Disordered" evidence="1">
    <location>
        <begin position="1"/>
        <end position="45"/>
    </location>
</feature>
<dbReference type="InterPro" id="IPR039065">
    <property type="entry name" value="AcoX-like"/>
</dbReference>
<organism evidence="2 3">
    <name type="scientific">Pseudonocardia adelaidensis</name>
    <dbReference type="NCBI Taxonomy" id="648754"/>
    <lineage>
        <taxon>Bacteria</taxon>
        <taxon>Bacillati</taxon>
        <taxon>Actinomycetota</taxon>
        <taxon>Actinomycetes</taxon>
        <taxon>Pseudonocardiales</taxon>
        <taxon>Pseudonocardiaceae</taxon>
        <taxon>Pseudonocardia</taxon>
    </lineage>
</organism>
<dbReference type="InterPro" id="IPR011391">
    <property type="entry name" value="AcoX_kinase"/>
</dbReference>